<gene>
    <name evidence="4" type="ORF">GGX14DRAFT_351306</name>
</gene>
<comment type="caution">
    <text evidence="4">The sequence shown here is derived from an EMBL/GenBank/DDBJ whole genome shotgun (WGS) entry which is preliminary data.</text>
</comment>
<evidence type="ECO:0000313" key="4">
    <source>
        <dbReference type="EMBL" id="KAJ7224641.1"/>
    </source>
</evidence>
<feature type="non-terminal residue" evidence="4">
    <location>
        <position position="98"/>
    </location>
</feature>
<evidence type="ECO:0000256" key="2">
    <source>
        <dbReference type="ARBA" id="ARBA00022695"/>
    </source>
</evidence>
<sequence>RRIDFLTVPWTSRGAALLYYTATTLCVSWFGCSMAHGDAAEGYSLNQKGLFAGVVRDPRNRTIKLNTGNLVASETEEDLEIFRMLDVPLQEPHERVRG</sequence>
<organism evidence="4 5">
    <name type="scientific">Mycena pura</name>
    <dbReference type="NCBI Taxonomy" id="153505"/>
    <lineage>
        <taxon>Eukaryota</taxon>
        <taxon>Fungi</taxon>
        <taxon>Dikarya</taxon>
        <taxon>Basidiomycota</taxon>
        <taxon>Agaricomycotina</taxon>
        <taxon>Agaricomycetes</taxon>
        <taxon>Agaricomycetidae</taxon>
        <taxon>Agaricales</taxon>
        <taxon>Marasmiineae</taxon>
        <taxon>Mycenaceae</taxon>
        <taxon>Mycena</taxon>
    </lineage>
</organism>
<keyword evidence="2" id="KW-0548">Nucleotidyltransferase</keyword>
<dbReference type="GO" id="GO:0016779">
    <property type="term" value="F:nucleotidyltransferase activity"/>
    <property type="evidence" value="ECO:0007669"/>
    <property type="project" value="UniProtKB-KW"/>
</dbReference>
<dbReference type="InterPro" id="IPR043519">
    <property type="entry name" value="NT_sf"/>
</dbReference>
<protein>
    <recommendedName>
        <fullName evidence="3">DNA polymerase beta thumb domain-containing protein</fullName>
    </recommendedName>
</protein>
<dbReference type="Gene3D" id="3.30.210.10">
    <property type="entry name" value="DNA polymerase, thumb domain"/>
    <property type="match status" value="1"/>
</dbReference>
<dbReference type="SUPFAM" id="SSF81301">
    <property type="entry name" value="Nucleotidyltransferase"/>
    <property type="match status" value="1"/>
</dbReference>
<keyword evidence="5" id="KW-1185">Reference proteome</keyword>
<dbReference type="EMBL" id="JARJCW010000005">
    <property type="protein sequence ID" value="KAJ7224641.1"/>
    <property type="molecule type" value="Genomic_DNA"/>
</dbReference>
<name>A0AAD6YNQ2_9AGAR</name>
<evidence type="ECO:0000259" key="3">
    <source>
        <dbReference type="Pfam" id="PF14791"/>
    </source>
</evidence>
<evidence type="ECO:0000256" key="1">
    <source>
        <dbReference type="ARBA" id="ARBA00022679"/>
    </source>
</evidence>
<reference evidence="4" key="1">
    <citation type="submission" date="2023-03" db="EMBL/GenBank/DDBJ databases">
        <title>Massive genome expansion in bonnet fungi (Mycena s.s.) driven by repeated elements and novel gene families across ecological guilds.</title>
        <authorList>
            <consortium name="Lawrence Berkeley National Laboratory"/>
            <person name="Harder C.B."/>
            <person name="Miyauchi S."/>
            <person name="Viragh M."/>
            <person name="Kuo A."/>
            <person name="Thoen E."/>
            <person name="Andreopoulos B."/>
            <person name="Lu D."/>
            <person name="Skrede I."/>
            <person name="Drula E."/>
            <person name="Henrissat B."/>
            <person name="Morin E."/>
            <person name="Kohler A."/>
            <person name="Barry K."/>
            <person name="LaButti K."/>
            <person name="Morin E."/>
            <person name="Salamov A."/>
            <person name="Lipzen A."/>
            <person name="Mereny Z."/>
            <person name="Hegedus B."/>
            <person name="Baldrian P."/>
            <person name="Stursova M."/>
            <person name="Weitz H."/>
            <person name="Taylor A."/>
            <person name="Grigoriev I.V."/>
            <person name="Nagy L.G."/>
            <person name="Martin F."/>
            <person name="Kauserud H."/>
        </authorList>
    </citation>
    <scope>NUCLEOTIDE SEQUENCE</scope>
    <source>
        <strain evidence="4">9144</strain>
    </source>
</reference>
<dbReference type="InterPro" id="IPR029398">
    <property type="entry name" value="PolB_thumb"/>
</dbReference>
<accession>A0AAD6YNQ2</accession>
<dbReference type="Pfam" id="PF14791">
    <property type="entry name" value="DNA_pol_B_thumb"/>
    <property type="match status" value="1"/>
</dbReference>
<dbReference type="Proteomes" id="UP001219525">
    <property type="component" value="Unassembled WGS sequence"/>
</dbReference>
<dbReference type="AlphaFoldDB" id="A0AAD6YNQ2"/>
<keyword evidence="1" id="KW-0808">Transferase</keyword>
<evidence type="ECO:0000313" key="5">
    <source>
        <dbReference type="Proteomes" id="UP001219525"/>
    </source>
</evidence>
<proteinExistence type="predicted"/>
<feature type="domain" description="DNA polymerase beta thumb" evidence="3">
    <location>
        <begin position="40"/>
        <end position="95"/>
    </location>
</feature>
<dbReference type="InterPro" id="IPR037160">
    <property type="entry name" value="DNA_Pol_thumb_sf"/>
</dbReference>